<sequence>MSFSGAKLILFLGADLLVLRRDHTPGIPWPGFLDFPGGGREGAETPEACALRETCEEVGLVVPDAALVWRHQHGDNWFFAAHLPGATVREVRFGGEGEGWLLMRPEEFAARDDAIPHFRDILRLYLAQG</sequence>
<keyword evidence="2" id="KW-0378">Hydrolase</keyword>
<organism evidence="4 5">
    <name type="scientific">Salipiger marinus</name>
    <dbReference type="NCBI Taxonomy" id="555512"/>
    <lineage>
        <taxon>Bacteria</taxon>
        <taxon>Pseudomonadati</taxon>
        <taxon>Pseudomonadota</taxon>
        <taxon>Alphaproteobacteria</taxon>
        <taxon>Rhodobacterales</taxon>
        <taxon>Roseobacteraceae</taxon>
        <taxon>Salipiger</taxon>
    </lineage>
</organism>
<dbReference type="SUPFAM" id="SSF55811">
    <property type="entry name" value="Nudix"/>
    <property type="match status" value="1"/>
</dbReference>
<dbReference type="AlphaFoldDB" id="A0A1G8NPQ8"/>
<dbReference type="Proteomes" id="UP000199093">
    <property type="component" value="Unassembled WGS sequence"/>
</dbReference>
<evidence type="ECO:0000256" key="2">
    <source>
        <dbReference type="ARBA" id="ARBA00022801"/>
    </source>
</evidence>
<dbReference type="InterPro" id="IPR020084">
    <property type="entry name" value="NUDIX_hydrolase_CS"/>
</dbReference>
<feature type="domain" description="Nudix hydrolase" evidence="3">
    <location>
        <begin position="1"/>
        <end position="128"/>
    </location>
</feature>
<dbReference type="CDD" id="cd04682">
    <property type="entry name" value="NUDIX_Hydrolase"/>
    <property type="match status" value="1"/>
</dbReference>
<accession>A0A1G8NPQ8</accession>
<dbReference type="RefSeq" id="WP_089847780.1">
    <property type="nucleotide sequence ID" value="NZ_FNEJ01000010.1"/>
</dbReference>
<evidence type="ECO:0000259" key="3">
    <source>
        <dbReference type="PROSITE" id="PS51462"/>
    </source>
</evidence>
<reference evidence="4 5" key="1">
    <citation type="submission" date="2016-10" db="EMBL/GenBank/DDBJ databases">
        <authorList>
            <person name="de Groot N.N."/>
        </authorList>
    </citation>
    <scope>NUCLEOTIDE SEQUENCE [LARGE SCALE GENOMIC DNA]</scope>
    <source>
        <strain evidence="4 5">DSM 26424</strain>
    </source>
</reference>
<dbReference type="InterPro" id="IPR015797">
    <property type="entry name" value="NUDIX_hydrolase-like_dom_sf"/>
</dbReference>
<dbReference type="GO" id="GO:0016787">
    <property type="term" value="F:hydrolase activity"/>
    <property type="evidence" value="ECO:0007669"/>
    <property type="project" value="UniProtKB-KW"/>
</dbReference>
<evidence type="ECO:0000256" key="1">
    <source>
        <dbReference type="ARBA" id="ARBA00001946"/>
    </source>
</evidence>
<proteinExistence type="predicted"/>
<dbReference type="InterPro" id="IPR000086">
    <property type="entry name" value="NUDIX_hydrolase_dom"/>
</dbReference>
<dbReference type="OrthoDB" id="289720at2"/>
<gene>
    <name evidence="4" type="ORF">SAMN04487993_1010186</name>
</gene>
<comment type="cofactor">
    <cofactor evidence="1">
        <name>Mg(2+)</name>
        <dbReference type="ChEBI" id="CHEBI:18420"/>
    </cofactor>
</comment>
<dbReference type="Pfam" id="PF00293">
    <property type="entry name" value="NUDIX"/>
    <property type="match status" value="1"/>
</dbReference>
<name>A0A1G8NPQ8_9RHOB</name>
<dbReference type="STRING" id="555512.SAMN04487993_1010186"/>
<dbReference type="EMBL" id="FNEJ01000010">
    <property type="protein sequence ID" value="SDI82178.1"/>
    <property type="molecule type" value="Genomic_DNA"/>
</dbReference>
<evidence type="ECO:0000313" key="5">
    <source>
        <dbReference type="Proteomes" id="UP000199093"/>
    </source>
</evidence>
<dbReference type="Gene3D" id="3.90.79.10">
    <property type="entry name" value="Nucleoside Triphosphate Pyrophosphohydrolase"/>
    <property type="match status" value="1"/>
</dbReference>
<dbReference type="PROSITE" id="PS00893">
    <property type="entry name" value="NUDIX_BOX"/>
    <property type="match status" value="1"/>
</dbReference>
<dbReference type="PROSITE" id="PS51462">
    <property type="entry name" value="NUDIX"/>
    <property type="match status" value="1"/>
</dbReference>
<evidence type="ECO:0000313" key="4">
    <source>
        <dbReference type="EMBL" id="SDI82178.1"/>
    </source>
</evidence>
<protein>
    <submittedName>
        <fullName evidence="4">8-oxo-dGTP diphosphatase</fullName>
    </submittedName>
</protein>
<keyword evidence="5" id="KW-1185">Reference proteome</keyword>